<sequence length="413" mass="46881">MVITPPPPDPPKNLAEVPDKLRETASWVVTGGKMQAKTTLEIVKEKHELVKNTVNGKVNKIFGTHIGEKRLPPADGAVTAAPSGNVFSECFRRNKFALGLGLATIVAGFAAHKAYRFVYPYIRRATKLSTNQRFEVVLLVGSPLSRVVKRLANDLNTRGYIVFVTVGNEAELKALENEKDEDIRPLIMDYESKSTISTSIMKLATFLDTPFEDDESIYYHFRGCIFVPDYLKLPKVAKLSELEAREFTRVSADQLFKFNDLLQSGLLNILKESNERKDSVEELNEVQLGGGYSKLLFVNFIPVCKNEERSLMLDTVLDMNKRLFFQIHSDSQTTLFNKIKKYFNKDAELLGVDSAMLTIKLHRDDESKLLEGSFFKDGFSSLFQPKKISTRSIHYKVFDLLNARVFLQREYVL</sequence>
<dbReference type="EMBL" id="BSXS01003294">
    <property type="protein sequence ID" value="GME80999.1"/>
    <property type="molecule type" value="Genomic_DNA"/>
</dbReference>
<protein>
    <submittedName>
        <fullName evidence="1">Unnamed protein product</fullName>
    </submittedName>
</protein>
<reference evidence="1" key="1">
    <citation type="submission" date="2023-04" db="EMBL/GenBank/DDBJ databases">
        <title>Ambrosiozyma monospora NBRC 10751.</title>
        <authorList>
            <person name="Ichikawa N."/>
            <person name="Sato H."/>
            <person name="Tonouchi N."/>
        </authorList>
    </citation>
    <scope>NUCLEOTIDE SEQUENCE</scope>
    <source>
        <strain evidence="1">NBRC 10751</strain>
    </source>
</reference>
<organism evidence="1 2">
    <name type="scientific">Ambrosiozyma monospora</name>
    <name type="common">Yeast</name>
    <name type="synonym">Endomycopsis monosporus</name>
    <dbReference type="NCBI Taxonomy" id="43982"/>
    <lineage>
        <taxon>Eukaryota</taxon>
        <taxon>Fungi</taxon>
        <taxon>Dikarya</taxon>
        <taxon>Ascomycota</taxon>
        <taxon>Saccharomycotina</taxon>
        <taxon>Pichiomycetes</taxon>
        <taxon>Pichiales</taxon>
        <taxon>Pichiaceae</taxon>
        <taxon>Ambrosiozyma</taxon>
    </lineage>
</organism>
<comment type="caution">
    <text evidence="1">The sequence shown here is derived from an EMBL/GenBank/DDBJ whole genome shotgun (WGS) entry which is preliminary data.</text>
</comment>
<evidence type="ECO:0000313" key="2">
    <source>
        <dbReference type="Proteomes" id="UP001165064"/>
    </source>
</evidence>
<accession>A0ACB5T4M6</accession>
<evidence type="ECO:0000313" key="1">
    <source>
        <dbReference type="EMBL" id="GME80999.1"/>
    </source>
</evidence>
<gene>
    <name evidence="1" type="ORF">Amon02_000470500</name>
</gene>
<keyword evidence="2" id="KW-1185">Reference proteome</keyword>
<name>A0ACB5T4M6_AMBMO</name>
<dbReference type="Proteomes" id="UP001165064">
    <property type="component" value="Unassembled WGS sequence"/>
</dbReference>
<proteinExistence type="predicted"/>